<evidence type="ECO:0000256" key="4">
    <source>
        <dbReference type="ARBA" id="ARBA00022692"/>
    </source>
</evidence>
<dbReference type="GO" id="GO:0005886">
    <property type="term" value="C:plasma membrane"/>
    <property type="evidence" value="ECO:0007669"/>
    <property type="project" value="UniProtKB-SubCell"/>
</dbReference>
<dbReference type="InterPro" id="IPR000515">
    <property type="entry name" value="MetI-like"/>
</dbReference>
<keyword evidence="10" id="KW-1185">Reference proteome</keyword>
<feature type="transmembrane region" description="Helical" evidence="7">
    <location>
        <begin position="126"/>
        <end position="145"/>
    </location>
</feature>
<evidence type="ECO:0000313" key="10">
    <source>
        <dbReference type="Proteomes" id="UP000199516"/>
    </source>
</evidence>
<reference evidence="9 10" key="1">
    <citation type="submission" date="2016-10" db="EMBL/GenBank/DDBJ databases">
        <authorList>
            <person name="de Groot N.N."/>
        </authorList>
    </citation>
    <scope>NUCLEOTIDE SEQUENCE [LARGE SCALE GENOMIC DNA]</scope>
    <source>
        <strain evidence="9 10">DSM 23995</strain>
    </source>
</reference>
<dbReference type="PANTHER" id="PTHR30151:SF0">
    <property type="entry name" value="ABC TRANSPORTER PERMEASE PROTEIN MJ0413-RELATED"/>
    <property type="match status" value="1"/>
</dbReference>
<keyword evidence="2 7" id="KW-0813">Transport</keyword>
<evidence type="ECO:0000256" key="2">
    <source>
        <dbReference type="ARBA" id="ARBA00022448"/>
    </source>
</evidence>
<dbReference type="AlphaFoldDB" id="A0A1I2F2W5"/>
<dbReference type="PANTHER" id="PTHR30151">
    <property type="entry name" value="ALKANE SULFONATE ABC TRANSPORTER-RELATED, MEMBRANE SUBUNIT"/>
    <property type="match status" value="1"/>
</dbReference>
<keyword evidence="5 7" id="KW-1133">Transmembrane helix</keyword>
<keyword evidence="3" id="KW-1003">Cell membrane</keyword>
<sequence>MQNNSKKWFVLTSIGEILFFLLLWQVLSITSWFPTYVSSPVEIFSRIGEMFADGSIYPHVGISLYRTILGFLLVVLIGTVLGMLAGFFKPIGNFFDPLISFFNPIPKIALLPVFLVWFGVTDVTRILIIFTSAFFPCFIATLDGVRNINKLYLWSAENMGASKFKMLWRIILPAALPKIFDGWRVALALTFVMMFSSEMIGTSTGHGLGFMILNADSYGRVDIVLAGVFIIALLGFIFDRLLILLRNRVLWWSER</sequence>
<comment type="subcellular location">
    <subcellularLocation>
        <location evidence="1 7">Cell membrane</location>
        <topology evidence="1 7">Multi-pass membrane protein</topology>
    </subcellularLocation>
</comment>
<dbReference type="STRING" id="930128.SAMN05192532_10827"/>
<proteinExistence type="inferred from homology"/>
<protein>
    <submittedName>
        <fullName evidence="9">NitT/TauT family transport system permease protein/sulfonate transport system permease protein</fullName>
    </submittedName>
</protein>
<evidence type="ECO:0000256" key="6">
    <source>
        <dbReference type="ARBA" id="ARBA00023136"/>
    </source>
</evidence>
<dbReference type="GO" id="GO:0055085">
    <property type="term" value="P:transmembrane transport"/>
    <property type="evidence" value="ECO:0007669"/>
    <property type="project" value="InterPro"/>
</dbReference>
<dbReference type="CDD" id="cd06261">
    <property type="entry name" value="TM_PBP2"/>
    <property type="match status" value="1"/>
</dbReference>
<dbReference type="Proteomes" id="UP000199516">
    <property type="component" value="Unassembled WGS sequence"/>
</dbReference>
<comment type="similarity">
    <text evidence="7">Belongs to the binding-protein-dependent transport system permease family.</text>
</comment>
<dbReference type="SUPFAM" id="SSF161098">
    <property type="entry name" value="MetI-like"/>
    <property type="match status" value="1"/>
</dbReference>
<feature type="transmembrane region" description="Helical" evidence="7">
    <location>
        <begin position="68"/>
        <end position="88"/>
    </location>
</feature>
<gene>
    <name evidence="9" type="ORF">SAMN05192532_10827</name>
</gene>
<keyword evidence="6 7" id="KW-0472">Membrane</keyword>
<evidence type="ECO:0000256" key="7">
    <source>
        <dbReference type="RuleBase" id="RU363032"/>
    </source>
</evidence>
<feature type="transmembrane region" description="Helical" evidence="7">
    <location>
        <begin position="7"/>
        <end position="27"/>
    </location>
</feature>
<dbReference type="Pfam" id="PF00528">
    <property type="entry name" value="BPD_transp_1"/>
    <property type="match status" value="1"/>
</dbReference>
<feature type="domain" description="ABC transmembrane type-1" evidence="8">
    <location>
        <begin position="64"/>
        <end position="242"/>
    </location>
</feature>
<evidence type="ECO:0000256" key="5">
    <source>
        <dbReference type="ARBA" id="ARBA00022989"/>
    </source>
</evidence>
<evidence type="ECO:0000259" key="8">
    <source>
        <dbReference type="PROSITE" id="PS50928"/>
    </source>
</evidence>
<evidence type="ECO:0000256" key="3">
    <source>
        <dbReference type="ARBA" id="ARBA00022475"/>
    </source>
</evidence>
<dbReference type="RefSeq" id="WP_091663450.1">
    <property type="nucleotide sequence ID" value="NZ_FONT01000008.1"/>
</dbReference>
<name>A0A1I2F2W5_9BACI</name>
<evidence type="ECO:0000256" key="1">
    <source>
        <dbReference type="ARBA" id="ARBA00004651"/>
    </source>
</evidence>
<accession>A0A1I2F2W5</accession>
<feature type="transmembrane region" description="Helical" evidence="7">
    <location>
        <begin position="100"/>
        <end position="120"/>
    </location>
</feature>
<dbReference type="EMBL" id="FONT01000008">
    <property type="protein sequence ID" value="SFE98860.1"/>
    <property type="molecule type" value="Genomic_DNA"/>
</dbReference>
<dbReference type="Gene3D" id="1.10.3720.10">
    <property type="entry name" value="MetI-like"/>
    <property type="match status" value="1"/>
</dbReference>
<organism evidence="9 10">
    <name type="scientific">Alteribacillus iranensis</name>
    <dbReference type="NCBI Taxonomy" id="930128"/>
    <lineage>
        <taxon>Bacteria</taxon>
        <taxon>Bacillati</taxon>
        <taxon>Bacillota</taxon>
        <taxon>Bacilli</taxon>
        <taxon>Bacillales</taxon>
        <taxon>Bacillaceae</taxon>
        <taxon>Alteribacillus</taxon>
    </lineage>
</organism>
<feature type="transmembrane region" description="Helical" evidence="7">
    <location>
        <begin position="223"/>
        <end position="245"/>
    </location>
</feature>
<dbReference type="PROSITE" id="PS50928">
    <property type="entry name" value="ABC_TM1"/>
    <property type="match status" value="1"/>
</dbReference>
<keyword evidence="4 7" id="KW-0812">Transmembrane</keyword>
<dbReference type="InterPro" id="IPR035906">
    <property type="entry name" value="MetI-like_sf"/>
</dbReference>
<dbReference type="OrthoDB" id="9804353at2"/>
<evidence type="ECO:0000313" key="9">
    <source>
        <dbReference type="EMBL" id="SFE98860.1"/>
    </source>
</evidence>